<dbReference type="AlphaFoldDB" id="A0A9W8Y170"/>
<feature type="transmembrane region" description="Helical" evidence="2">
    <location>
        <begin position="97"/>
        <end position="121"/>
    </location>
</feature>
<evidence type="ECO:0000313" key="4">
    <source>
        <dbReference type="Proteomes" id="UP001140560"/>
    </source>
</evidence>
<dbReference type="EMBL" id="JAPEUY010000017">
    <property type="protein sequence ID" value="KAJ4364492.1"/>
    <property type="molecule type" value="Genomic_DNA"/>
</dbReference>
<feature type="region of interest" description="Disordered" evidence="1">
    <location>
        <begin position="215"/>
        <end position="252"/>
    </location>
</feature>
<evidence type="ECO:0000313" key="3">
    <source>
        <dbReference type="EMBL" id="KAJ4364492.1"/>
    </source>
</evidence>
<reference evidence="3" key="1">
    <citation type="submission" date="2022-10" db="EMBL/GenBank/DDBJ databases">
        <title>Tapping the CABI collections for fungal endophytes: first genome assemblies for Collariella, Neodidymelliopsis, Ascochyta clinopodiicola, Didymella pomorum, Didymosphaeria variabile, Neocosmospora piperis and Neocucurbitaria cava.</title>
        <authorList>
            <person name="Hill R."/>
        </authorList>
    </citation>
    <scope>NUCLEOTIDE SEQUENCE</scope>
    <source>
        <strain evidence="3">IMI 356814</strain>
    </source>
</reference>
<keyword evidence="4" id="KW-1185">Reference proteome</keyword>
<evidence type="ECO:0000256" key="2">
    <source>
        <dbReference type="SAM" id="Phobius"/>
    </source>
</evidence>
<keyword evidence="2" id="KW-0472">Membrane</keyword>
<gene>
    <name evidence="3" type="ORF">N0V83_009086</name>
</gene>
<dbReference type="Proteomes" id="UP001140560">
    <property type="component" value="Unassembled WGS sequence"/>
</dbReference>
<feature type="region of interest" description="Disordered" evidence="1">
    <location>
        <begin position="38"/>
        <end position="87"/>
    </location>
</feature>
<accession>A0A9W8Y170</accession>
<sequence>MTGFVYPSLVVVTETDYTTVIPTSIAAIRPSATRSTLSSHMASTTTSSPSFSTTPVSTSLLPPSLLPTPPSSDNSPSHLPSDFTAPTTPKHKFNDTFAIMTLTAVVIMGLLLAALIGYTLYLRCKGECPKCRDFKEQVGKWERGELKRITKDMVVRRSKDADPNSEFFDVDLEKGEDDVVDVEAARAAALDKLEGRAPKVPMWNGMMDALQTAKEKVTGKGKKELPPLPHQTQEMSKKELPPLPQQTLEPSANGDRFFTVDVDSPAPKTVQQQPTLWPPRPYYEPAANRSLYAPPSPLTEYSQPTEGNVRRTFGEYASPGNVNDAGSGDQTDMHGSYKMPAWRQVRRQDGIW</sequence>
<feature type="compositionally biased region" description="Low complexity" evidence="1">
    <location>
        <begin position="43"/>
        <end position="63"/>
    </location>
</feature>
<organism evidence="3 4">
    <name type="scientific">Neocucurbitaria cava</name>
    <dbReference type="NCBI Taxonomy" id="798079"/>
    <lineage>
        <taxon>Eukaryota</taxon>
        <taxon>Fungi</taxon>
        <taxon>Dikarya</taxon>
        <taxon>Ascomycota</taxon>
        <taxon>Pezizomycotina</taxon>
        <taxon>Dothideomycetes</taxon>
        <taxon>Pleosporomycetidae</taxon>
        <taxon>Pleosporales</taxon>
        <taxon>Pleosporineae</taxon>
        <taxon>Cucurbitariaceae</taxon>
        <taxon>Neocucurbitaria</taxon>
    </lineage>
</organism>
<comment type="caution">
    <text evidence="3">The sequence shown here is derived from an EMBL/GenBank/DDBJ whole genome shotgun (WGS) entry which is preliminary data.</text>
</comment>
<evidence type="ECO:0000256" key="1">
    <source>
        <dbReference type="SAM" id="MobiDB-lite"/>
    </source>
</evidence>
<feature type="compositionally biased region" description="Basic and acidic residues" evidence="1">
    <location>
        <begin position="215"/>
        <end position="225"/>
    </location>
</feature>
<feature type="region of interest" description="Disordered" evidence="1">
    <location>
        <begin position="312"/>
        <end position="335"/>
    </location>
</feature>
<dbReference type="OrthoDB" id="3801083at2759"/>
<keyword evidence="2" id="KW-1133">Transmembrane helix</keyword>
<protein>
    <submittedName>
        <fullName evidence="3">Uncharacterized protein</fullName>
    </submittedName>
</protein>
<proteinExistence type="predicted"/>
<name>A0A9W8Y170_9PLEO</name>
<keyword evidence="2" id="KW-0812">Transmembrane</keyword>